<evidence type="ECO:0000256" key="2">
    <source>
        <dbReference type="ARBA" id="ARBA00005404"/>
    </source>
</evidence>
<dbReference type="InterPro" id="IPR036010">
    <property type="entry name" value="2Fe-2S_ferredoxin-like_sf"/>
</dbReference>
<dbReference type="InterPro" id="IPR000283">
    <property type="entry name" value="NADH_UbQ_OxRdtase_75kDa_su_CS"/>
</dbReference>
<dbReference type="AlphaFoldDB" id="A0A1J0KSN4"/>
<name>A0A1J0KSN4_9GAMM</name>
<accession>A0A1J0KSN4</accession>
<dbReference type="NCBIfam" id="TIGR01973">
    <property type="entry name" value="NuoG"/>
    <property type="match status" value="1"/>
</dbReference>
<evidence type="ECO:0000256" key="7">
    <source>
        <dbReference type="ARBA" id="ARBA00023014"/>
    </source>
</evidence>
<dbReference type="GO" id="GO:0048038">
    <property type="term" value="F:quinone binding"/>
    <property type="evidence" value="ECO:0007669"/>
    <property type="project" value="UniProtKB-UniRule"/>
</dbReference>
<keyword evidence="8 11" id="KW-0520">NAD</keyword>
<dbReference type="Pfam" id="PF22117">
    <property type="entry name" value="Fer4_Nqo3"/>
    <property type="match status" value="1"/>
</dbReference>
<dbReference type="SUPFAM" id="SSF54862">
    <property type="entry name" value="4Fe-4S ferredoxins"/>
    <property type="match status" value="1"/>
</dbReference>
<feature type="domain" description="4Fe-4S Mo/W bis-MGD-type" evidence="13">
    <location>
        <begin position="224"/>
        <end position="279"/>
    </location>
</feature>
<evidence type="ECO:0000259" key="12">
    <source>
        <dbReference type="PROSITE" id="PS51085"/>
    </source>
</evidence>
<evidence type="ECO:0000259" key="13">
    <source>
        <dbReference type="PROSITE" id="PS51669"/>
    </source>
</evidence>
<dbReference type="GO" id="GO:0046872">
    <property type="term" value="F:metal ion binding"/>
    <property type="evidence" value="ECO:0007669"/>
    <property type="project" value="UniProtKB-UniRule"/>
</dbReference>
<dbReference type="InterPro" id="IPR054351">
    <property type="entry name" value="NADH_UbQ_OxRdtase_ferredoxin"/>
</dbReference>
<dbReference type="InterPro" id="IPR006656">
    <property type="entry name" value="Mopterin_OxRdtase"/>
</dbReference>
<dbReference type="OrthoDB" id="9810782at2"/>
<feature type="domain" description="2Fe-2S ferredoxin-type" evidence="12">
    <location>
        <begin position="8"/>
        <end position="86"/>
    </location>
</feature>
<dbReference type="EC" id="7.1.1.-" evidence="11"/>
<keyword evidence="5 11" id="KW-1278">Translocase</keyword>
<comment type="catalytic activity">
    <reaction evidence="10 11">
        <text>a quinone + NADH + 5 H(+)(in) = a quinol + NAD(+) + 4 H(+)(out)</text>
        <dbReference type="Rhea" id="RHEA:57888"/>
        <dbReference type="ChEBI" id="CHEBI:15378"/>
        <dbReference type="ChEBI" id="CHEBI:24646"/>
        <dbReference type="ChEBI" id="CHEBI:57540"/>
        <dbReference type="ChEBI" id="CHEBI:57945"/>
        <dbReference type="ChEBI" id="CHEBI:132124"/>
    </reaction>
</comment>
<dbReference type="FunFam" id="3.30.70.20:FF:000002">
    <property type="entry name" value="NADH-ubiquinone oxidoreductase 75 kDa subunit"/>
    <property type="match status" value="1"/>
</dbReference>
<dbReference type="InterPro" id="IPR010228">
    <property type="entry name" value="NADH_UbQ_OxRdtase_Gsu"/>
</dbReference>
<gene>
    <name evidence="15" type="primary">nuoG</name>
    <name evidence="15" type="ORF">KX01_574</name>
</gene>
<comment type="cofactor">
    <cofactor evidence="1 11">
        <name>[4Fe-4S] cluster</name>
        <dbReference type="ChEBI" id="CHEBI:49883"/>
    </cofactor>
</comment>
<proteinExistence type="inferred from homology"/>
<dbReference type="InterPro" id="IPR006963">
    <property type="entry name" value="Mopterin_OxRdtase_4Fe-4S_dom"/>
</dbReference>
<dbReference type="SUPFAM" id="SSF53706">
    <property type="entry name" value="Formate dehydrogenase/DMSO reductase, domains 1-3"/>
    <property type="match status" value="1"/>
</dbReference>
<comment type="subunit">
    <text evidence="9">Composed of 13 different subunits. Subunits NuoCD, E, F, and G constitute the peripheral sector of the complex.</text>
</comment>
<keyword evidence="11" id="KW-0001">2Fe-2S</keyword>
<dbReference type="PROSITE" id="PS00643">
    <property type="entry name" value="COMPLEX1_75K_3"/>
    <property type="match status" value="1"/>
</dbReference>
<sequence>MSDNKESKKVNVEIDGRSYQALPNQTIIQIADANGIYIPRFCYHKKLSVAANCRMCLVDVEGARRASPACATPVMEGMKVKTRSEKALQMQKDVMEFLLINHPLDCPICDQGGECELQDIALGYGNTTSDYKETKRAVADPELGPLISTDMTRCILCTRCVRFGEEVAGVKELGVMGRSDHSEISTYISGDMVNSELSGNVIDLCPVGALTSKPFRFKARAWELKQYPAISAGDGVATDLSAHVYQNKLVRVVPREDEAGNTWIADRDRFEYAGLYSEDRIQQPMIKKSGDWVPVSWEEALDFVKVAISQTVEKDGADKIAAVISESSTSEEMFLTKKLLKAVGSENIDSRVRENASKKGVSSGIGLDCSLKEIEKSDFIFVLGSNLRKEYPLINYGVKEAVEKGAKVVAWNICDYEFNYPVAQTKMDLSDAGYLTLCLLKALLTRANISYSHFDLDDVLRKVDPAAEVRKVADQILEANSPKILVGQDIVGSKEFGFVSIIISMIREVINIKGGFLPTNVNSVGAVRTGVVPGFSCDTEFSVKECLSGNTDTKLLLLFNTEPAKDSVLGEVKLKEALSNIDIVVSFGAYTDELIKEQSDIIIPTASHYETSGSFVDAFGNIKKFRQVVKPYSENKELWRILRVLGNMLDLKGFEYNEISEVTTDAYNNQQDNSSVEIDYKKELKELPLEEARDITFVATSSMYDNTSLIRRSKPLQETQDAKRYSGVRISRTLADKIGSDNEVGRIKFYNIENSVEYDFVVDDALHSKNIMIPRKKMEPFLYSDNNISIRLVNDKGE</sequence>
<evidence type="ECO:0000256" key="6">
    <source>
        <dbReference type="ARBA" id="ARBA00023004"/>
    </source>
</evidence>
<dbReference type="PROSITE" id="PS51085">
    <property type="entry name" value="2FE2S_FER_2"/>
    <property type="match status" value="1"/>
</dbReference>
<organism evidence="15 16">
    <name type="scientific">Francisella frigiditurris</name>
    <dbReference type="NCBI Taxonomy" id="1542390"/>
    <lineage>
        <taxon>Bacteria</taxon>
        <taxon>Pseudomonadati</taxon>
        <taxon>Pseudomonadota</taxon>
        <taxon>Gammaproteobacteria</taxon>
        <taxon>Thiotrichales</taxon>
        <taxon>Francisellaceae</taxon>
        <taxon>Francisella</taxon>
    </lineage>
</organism>
<dbReference type="Gene3D" id="3.40.228.10">
    <property type="entry name" value="Dimethylsulfoxide Reductase, domain 2"/>
    <property type="match status" value="1"/>
</dbReference>
<dbReference type="STRING" id="1542390.KX01_574"/>
<feature type="domain" description="4Fe-4S His(Cys)3-ligated-type" evidence="14">
    <location>
        <begin position="86"/>
        <end position="125"/>
    </location>
</feature>
<comment type="similarity">
    <text evidence="2 11">Belongs to the complex I 75 kDa subunit family.</text>
</comment>
<dbReference type="KEGG" id="frc:KX01_574"/>
<dbReference type="GO" id="GO:0008137">
    <property type="term" value="F:NADH dehydrogenase (ubiquinone) activity"/>
    <property type="evidence" value="ECO:0007669"/>
    <property type="project" value="UniProtKB-UniRule"/>
</dbReference>
<dbReference type="EMBL" id="CP009654">
    <property type="protein sequence ID" value="APC96769.1"/>
    <property type="molecule type" value="Genomic_DNA"/>
</dbReference>
<reference evidence="16" key="1">
    <citation type="submission" date="2014-10" db="EMBL/GenBank/DDBJ databases">
        <authorList>
            <person name="Kuske C.R."/>
            <person name="Challacombe J.F."/>
            <person name="Daligault H.E."/>
            <person name="Davenport K.W."/>
            <person name="Johnson S.L."/>
            <person name="Siddaramappa S."/>
            <person name="Petersen J.M."/>
        </authorList>
    </citation>
    <scope>NUCLEOTIDE SEQUENCE [LARGE SCALE GENOMIC DNA]</scope>
    <source>
        <strain evidence="16">CA97-1460</strain>
    </source>
</reference>
<evidence type="ECO:0000256" key="10">
    <source>
        <dbReference type="ARBA" id="ARBA00047712"/>
    </source>
</evidence>
<dbReference type="Gene3D" id="3.10.20.740">
    <property type="match status" value="1"/>
</dbReference>
<dbReference type="SUPFAM" id="SSF54292">
    <property type="entry name" value="2Fe-2S ferredoxin-like"/>
    <property type="match status" value="1"/>
</dbReference>
<dbReference type="PROSITE" id="PS51669">
    <property type="entry name" value="4FE4S_MOW_BIS_MGD"/>
    <property type="match status" value="1"/>
</dbReference>
<evidence type="ECO:0000256" key="9">
    <source>
        <dbReference type="ARBA" id="ARBA00026021"/>
    </source>
</evidence>
<evidence type="ECO:0000256" key="5">
    <source>
        <dbReference type="ARBA" id="ARBA00022967"/>
    </source>
</evidence>
<dbReference type="InterPro" id="IPR019574">
    <property type="entry name" value="NADH_UbQ_OxRdtase_Gsu_4Fe4S-bd"/>
</dbReference>
<keyword evidence="6 11" id="KW-0408">Iron</keyword>
<keyword evidence="4 11" id="KW-0479">Metal-binding</keyword>
<dbReference type="GO" id="GO:0051537">
    <property type="term" value="F:2 iron, 2 sulfur cluster binding"/>
    <property type="evidence" value="ECO:0007669"/>
    <property type="project" value="UniProtKB-UniRule"/>
</dbReference>
<evidence type="ECO:0000256" key="4">
    <source>
        <dbReference type="ARBA" id="ARBA00022723"/>
    </source>
</evidence>
<dbReference type="CDD" id="cd00207">
    <property type="entry name" value="fer2"/>
    <property type="match status" value="1"/>
</dbReference>
<evidence type="ECO:0000256" key="3">
    <source>
        <dbReference type="ARBA" id="ARBA00022485"/>
    </source>
</evidence>
<dbReference type="Pfam" id="PF00384">
    <property type="entry name" value="Molybdopterin"/>
    <property type="match status" value="1"/>
</dbReference>
<dbReference type="PANTHER" id="PTHR43105">
    <property type="entry name" value="RESPIRATORY NITRATE REDUCTASE"/>
    <property type="match status" value="1"/>
</dbReference>
<keyword evidence="11" id="KW-0874">Quinone</keyword>
<dbReference type="PANTHER" id="PTHR43105:SF13">
    <property type="entry name" value="NADH-UBIQUINONE OXIDOREDUCTASE 75 KDA SUBUNIT, MITOCHONDRIAL"/>
    <property type="match status" value="1"/>
</dbReference>
<dbReference type="Gene3D" id="3.40.50.740">
    <property type="match status" value="2"/>
</dbReference>
<dbReference type="Gene3D" id="3.30.70.20">
    <property type="match status" value="1"/>
</dbReference>
<protein>
    <recommendedName>
        <fullName evidence="11">NADH-quinone oxidoreductase</fullName>
        <ecNumber evidence="11">7.1.1.-</ecNumber>
    </recommendedName>
</protein>
<keyword evidence="7 11" id="KW-0411">Iron-sulfur</keyword>
<dbReference type="InterPro" id="IPR050123">
    <property type="entry name" value="Prok_molybdopt-oxidoreductase"/>
</dbReference>
<dbReference type="FunFam" id="3.10.20.740:FF:000001">
    <property type="entry name" value="NADH-quinone oxidoreductase subunit G"/>
    <property type="match status" value="1"/>
</dbReference>
<dbReference type="GO" id="GO:0051539">
    <property type="term" value="F:4 iron, 4 sulfur cluster binding"/>
    <property type="evidence" value="ECO:0007669"/>
    <property type="project" value="UniProtKB-KW"/>
</dbReference>
<evidence type="ECO:0000256" key="8">
    <source>
        <dbReference type="ARBA" id="ARBA00023027"/>
    </source>
</evidence>
<evidence type="ECO:0000313" key="16">
    <source>
        <dbReference type="Proteomes" id="UP000182521"/>
    </source>
</evidence>
<comment type="function">
    <text evidence="11">NDH-1 shuttles electrons from NADH, via FMN and iron-sulfur (Fe-S) centers, to quinones in the respiratory chain. Couples the redox reaction to proton translocation (for every two electrons transferred, four hydrogen ions are translocated across the cytoplasmic membrane), and thus conserves the redox energy in a proton gradient.</text>
</comment>
<dbReference type="SMART" id="SM00929">
    <property type="entry name" value="NADH-G_4Fe-4S_3"/>
    <property type="match status" value="1"/>
</dbReference>
<evidence type="ECO:0000256" key="11">
    <source>
        <dbReference type="RuleBase" id="RU003525"/>
    </source>
</evidence>
<evidence type="ECO:0000256" key="1">
    <source>
        <dbReference type="ARBA" id="ARBA00001966"/>
    </source>
</evidence>
<dbReference type="PROSITE" id="PS00642">
    <property type="entry name" value="COMPLEX1_75K_2"/>
    <property type="match status" value="1"/>
</dbReference>
<dbReference type="GO" id="GO:0016020">
    <property type="term" value="C:membrane"/>
    <property type="evidence" value="ECO:0007669"/>
    <property type="project" value="InterPro"/>
</dbReference>
<dbReference type="GO" id="GO:0016651">
    <property type="term" value="F:oxidoreductase activity, acting on NAD(P)H"/>
    <property type="evidence" value="ECO:0007669"/>
    <property type="project" value="InterPro"/>
</dbReference>
<comment type="cofactor">
    <cofactor evidence="11">
        <name>[2Fe-2S] cluster</name>
        <dbReference type="ChEBI" id="CHEBI:190135"/>
    </cofactor>
    <text evidence="11">Binds 1 [2Fe-2S] cluster per subunit.</text>
</comment>
<keyword evidence="16" id="KW-1185">Reference proteome</keyword>
<dbReference type="InterPro" id="IPR001041">
    <property type="entry name" value="2Fe-2S_ferredoxin-type"/>
</dbReference>
<dbReference type="Pfam" id="PF10588">
    <property type="entry name" value="NADH-G_4Fe-4S_3"/>
    <property type="match status" value="1"/>
</dbReference>
<dbReference type="GO" id="GO:0042773">
    <property type="term" value="P:ATP synthesis coupled electron transport"/>
    <property type="evidence" value="ECO:0007669"/>
    <property type="project" value="InterPro"/>
</dbReference>
<dbReference type="Pfam" id="PF13510">
    <property type="entry name" value="Fer2_4"/>
    <property type="match status" value="1"/>
</dbReference>
<evidence type="ECO:0000313" key="15">
    <source>
        <dbReference type="EMBL" id="APC96769.1"/>
    </source>
</evidence>
<dbReference type="RefSeq" id="WP_071663552.1">
    <property type="nucleotide sequence ID" value="NZ_CP009654.1"/>
</dbReference>
<dbReference type="PROSITE" id="PS51839">
    <property type="entry name" value="4FE4S_HC3"/>
    <property type="match status" value="1"/>
</dbReference>
<evidence type="ECO:0000259" key="14">
    <source>
        <dbReference type="PROSITE" id="PS51839"/>
    </source>
</evidence>
<dbReference type="PROSITE" id="PS00641">
    <property type="entry name" value="COMPLEX1_75K_1"/>
    <property type="match status" value="1"/>
</dbReference>
<keyword evidence="15" id="KW-0560">Oxidoreductase</keyword>
<keyword evidence="3 11" id="KW-0004">4Fe-4S</keyword>
<dbReference type="Proteomes" id="UP000182521">
    <property type="component" value="Chromosome"/>
</dbReference>